<evidence type="ECO:0000259" key="5">
    <source>
        <dbReference type="Pfam" id="PF00884"/>
    </source>
</evidence>
<dbReference type="AlphaFoldDB" id="A0A6J6NNG3"/>
<proteinExistence type="inferred from homology"/>
<dbReference type="InterPro" id="IPR024607">
    <property type="entry name" value="Sulfatase_CS"/>
</dbReference>
<keyword evidence="2" id="KW-0479">Metal-binding</keyword>
<dbReference type="Gene3D" id="3.30.1120.10">
    <property type="match status" value="1"/>
</dbReference>
<keyword evidence="3" id="KW-0378">Hydrolase</keyword>
<evidence type="ECO:0000256" key="2">
    <source>
        <dbReference type="ARBA" id="ARBA00022723"/>
    </source>
</evidence>
<dbReference type="CDD" id="cd16025">
    <property type="entry name" value="PAS_like"/>
    <property type="match status" value="1"/>
</dbReference>
<dbReference type="InterPro" id="IPR000917">
    <property type="entry name" value="Sulfatase_N"/>
</dbReference>
<dbReference type="EMBL" id="CAEZXS010000007">
    <property type="protein sequence ID" value="CAB4686235.1"/>
    <property type="molecule type" value="Genomic_DNA"/>
</dbReference>
<comment type="similarity">
    <text evidence="1">Belongs to the sulfatase family.</text>
</comment>
<gene>
    <name evidence="6" type="ORF">UFOPK2582_00134</name>
</gene>
<feature type="domain" description="Sulfatase N-terminal" evidence="5">
    <location>
        <begin position="32"/>
        <end position="444"/>
    </location>
</feature>
<dbReference type="SUPFAM" id="SSF53649">
    <property type="entry name" value="Alkaline phosphatase-like"/>
    <property type="match status" value="1"/>
</dbReference>
<accession>A0A6J6NNG3</accession>
<dbReference type="InterPro" id="IPR017850">
    <property type="entry name" value="Alkaline_phosphatase_core_sf"/>
</dbReference>
<dbReference type="PROSITE" id="PS00149">
    <property type="entry name" value="SULFATASE_2"/>
    <property type="match status" value="1"/>
</dbReference>
<keyword evidence="4" id="KW-0106">Calcium</keyword>
<dbReference type="InterPro" id="IPR050738">
    <property type="entry name" value="Sulfatase"/>
</dbReference>
<organism evidence="6">
    <name type="scientific">freshwater metagenome</name>
    <dbReference type="NCBI Taxonomy" id="449393"/>
    <lineage>
        <taxon>unclassified sequences</taxon>
        <taxon>metagenomes</taxon>
        <taxon>ecological metagenomes</taxon>
    </lineage>
</organism>
<dbReference type="GO" id="GO:0016787">
    <property type="term" value="F:hydrolase activity"/>
    <property type="evidence" value="ECO:0007669"/>
    <property type="project" value="UniProtKB-KW"/>
</dbReference>
<evidence type="ECO:0000256" key="1">
    <source>
        <dbReference type="ARBA" id="ARBA00008779"/>
    </source>
</evidence>
<protein>
    <submittedName>
        <fullName evidence="6">Unannotated protein</fullName>
    </submittedName>
</protein>
<reference evidence="6" key="1">
    <citation type="submission" date="2020-05" db="EMBL/GenBank/DDBJ databases">
        <authorList>
            <person name="Chiriac C."/>
            <person name="Salcher M."/>
            <person name="Ghai R."/>
            <person name="Kavagutti S V."/>
        </authorList>
    </citation>
    <scope>NUCLEOTIDE SEQUENCE</scope>
</reference>
<dbReference type="PANTHER" id="PTHR42693">
    <property type="entry name" value="ARYLSULFATASE FAMILY MEMBER"/>
    <property type="match status" value="1"/>
</dbReference>
<evidence type="ECO:0000256" key="4">
    <source>
        <dbReference type="ARBA" id="ARBA00022837"/>
    </source>
</evidence>
<dbReference type="Gene3D" id="3.40.720.10">
    <property type="entry name" value="Alkaline Phosphatase, subunit A"/>
    <property type="match status" value="1"/>
</dbReference>
<sequence length="757" mass="84330">MDSEPFDGTIGRYFWESTPSWPEPVRPSPDAPNVLILLLDDVGFAQLGCFGSQIDTPVMDGLASNGLRYSNFHTTGLCSPTRSCVLTGRNHHSNGMGRITDLSTGFPGYSGRIPRSNGFLSQILVERGYATFAVGKWHLTPDEDMHLAAPRTSWPLGRGFERFYGFHGGETHQFAPWLVHDNHFVEQPRSIKEGYHLTEDLVDHAIEDVFDLRAVDAEKPFFLYLATGACHSPHHAPQTWLDHYRGRFDHGWDVEREQTVQRQRELGVIPAHTELSPRPDWVPAWDSLENTEQQLYSRFMEAFGAYLSHTDAQIGRLLEALEETGDLDNTVVLLLSDNGASSEGGPNGSVNDARPWNLVGRPLDEALERIDEIGGPRLHNNYPWGWTVAGNTPFRRWKREVHEGGVADPLIVSWPAGLASVGEVRTQYTHAIDLVPTLLELLDIDPPETLSGVTQTAMAGSSFAHTLADPDAPSNRHTQYFEMFGCQALYQDGWKAVSFHPIHTAEPGLDHVSWELYDLVNDPAECNDLSDQDPVRLAGMIETWWEEAEKYQVLPLDNRPFSEFTLGRPLGPAAHRSLATYWPGTGMVPEEAVPPLFNRSHALRADVEIPESGCEGVLLSLGNLQGGFSFFVQHNRLVYVHNLVGKQWVRIEAETELLPGEQCLEARFTLTGLHQGQLQLFSDDRLLGTGQIDRFTPMRWNLTGAGLHCGADPGLPVCDDYESPFAFTATLHRVALEVFGDATLDQKAQAEVAVIRQ</sequence>
<name>A0A6J6NNG3_9ZZZZ</name>
<dbReference type="PANTHER" id="PTHR42693:SF43">
    <property type="entry name" value="BLL2667 PROTEIN"/>
    <property type="match status" value="1"/>
</dbReference>
<dbReference type="PROSITE" id="PS00523">
    <property type="entry name" value="SULFATASE_1"/>
    <property type="match status" value="1"/>
</dbReference>
<evidence type="ECO:0000313" key="6">
    <source>
        <dbReference type="EMBL" id="CAB4686235.1"/>
    </source>
</evidence>
<evidence type="ECO:0000256" key="3">
    <source>
        <dbReference type="ARBA" id="ARBA00022801"/>
    </source>
</evidence>
<dbReference type="GO" id="GO:0046872">
    <property type="term" value="F:metal ion binding"/>
    <property type="evidence" value="ECO:0007669"/>
    <property type="project" value="UniProtKB-KW"/>
</dbReference>
<dbReference type="Pfam" id="PF00884">
    <property type="entry name" value="Sulfatase"/>
    <property type="match status" value="1"/>
</dbReference>